<dbReference type="InterPro" id="IPR013826">
    <property type="entry name" value="Topo_IA_cen_sub3"/>
</dbReference>
<dbReference type="PANTHER" id="PTHR11390:SF21">
    <property type="entry name" value="DNA TOPOISOMERASE 3-ALPHA"/>
    <property type="match status" value="1"/>
</dbReference>
<dbReference type="Gene3D" id="1.10.460.10">
    <property type="entry name" value="Topoisomerase I, domain 2"/>
    <property type="match status" value="1"/>
</dbReference>
<comment type="similarity">
    <text evidence="2">Belongs to the type IA topoisomerase family.</text>
</comment>
<evidence type="ECO:0000256" key="8">
    <source>
        <dbReference type="ARBA" id="ARBA00031985"/>
    </source>
</evidence>
<dbReference type="InterPro" id="IPR023406">
    <property type="entry name" value="Topo_IA_AS"/>
</dbReference>
<evidence type="ECO:0000259" key="12">
    <source>
        <dbReference type="PROSITE" id="PS52039"/>
    </source>
</evidence>
<comment type="catalytic activity">
    <reaction evidence="1">
        <text>ATP-independent breakage of single-stranded DNA, followed by passage and rejoining.</text>
        <dbReference type="EC" id="5.6.2.1"/>
    </reaction>
</comment>
<dbReference type="Gene3D" id="3.40.50.140">
    <property type="match status" value="1"/>
</dbReference>
<dbReference type="GO" id="GO:0006310">
    <property type="term" value="P:DNA recombination"/>
    <property type="evidence" value="ECO:0007669"/>
    <property type="project" value="TreeGrafter"/>
</dbReference>
<dbReference type="InterPro" id="IPR003602">
    <property type="entry name" value="Topo_IA_DNA-bd_dom"/>
</dbReference>
<dbReference type="GO" id="GO:0006265">
    <property type="term" value="P:DNA topological change"/>
    <property type="evidence" value="ECO:0007669"/>
    <property type="project" value="InterPro"/>
</dbReference>
<evidence type="ECO:0000256" key="7">
    <source>
        <dbReference type="ARBA" id="ARBA00030003"/>
    </source>
</evidence>
<protein>
    <recommendedName>
        <fullName evidence="3">DNA topoisomerase</fullName>
        <ecNumber evidence="3">5.6.2.1</ecNumber>
    </recommendedName>
    <alternativeName>
        <fullName evidence="10">Omega-protein</fullName>
    </alternativeName>
    <alternativeName>
        <fullName evidence="9">Relaxing enzyme</fullName>
    </alternativeName>
    <alternativeName>
        <fullName evidence="7">Swivelase</fullName>
    </alternativeName>
    <alternativeName>
        <fullName evidence="8">Untwisting enzyme</fullName>
    </alternativeName>
</protein>
<organism evidence="13 14">
    <name type="scientific">Enterococcus cecorum</name>
    <dbReference type="NCBI Taxonomy" id="44008"/>
    <lineage>
        <taxon>Bacteria</taxon>
        <taxon>Bacillati</taxon>
        <taxon>Bacillota</taxon>
        <taxon>Bacilli</taxon>
        <taxon>Lactobacillales</taxon>
        <taxon>Enterococcaceae</taxon>
        <taxon>Enterococcus</taxon>
    </lineage>
</organism>
<reference evidence="13 14" key="1">
    <citation type="submission" date="2020-04" db="EMBL/GenBank/DDBJ databases">
        <authorList>
            <person name="Hitch T.C.A."/>
            <person name="Wylensek D."/>
            <person name="Clavel T."/>
        </authorList>
    </citation>
    <scope>NUCLEOTIDE SEQUENCE [LARGE SCALE GENOMIC DNA]</scope>
    <source>
        <strain evidence="13 14">WCA-380-WT-3C</strain>
    </source>
</reference>
<dbReference type="CDD" id="cd00186">
    <property type="entry name" value="TOP1Ac"/>
    <property type="match status" value="1"/>
</dbReference>
<dbReference type="RefSeq" id="WP_168930117.1">
    <property type="nucleotide sequence ID" value="NZ_JABAFV010000001.1"/>
</dbReference>
<dbReference type="InterPro" id="IPR003601">
    <property type="entry name" value="Topo_IA_2"/>
</dbReference>
<dbReference type="GO" id="GO:0006281">
    <property type="term" value="P:DNA repair"/>
    <property type="evidence" value="ECO:0007669"/>
    <property type="project" value="TreeGrafter"/>
</dbReference>
<dbReference type="InterPro" id="IPR006171">
    <property type="entry name" value="TOPRIM_dom"/>
</dbReference>
<evidence type="ECO:0000313" key="14">
    <source>
        <dbReference type="Proteomes" id="UP000588071"/>
    </source>
</evidence>
<dbReference type="GO" id="GO:0043597">
    <property type="term" value="C:cytoplasmic replication fork"/>
    <property type="evidence" value="ECO:0007669"/>
    <property type="project" value="TreeGrafter"/>
</dbReference>
<dbReference type="SMART" id="SM00436">
    <property type="entry name" value="TOP1Bc"/>
    <property type="match status" value="1"/>
</dbReference>
<evidence type="ECO:0000256" key="5">
    <source>
        <dbReference type="ARBA" id="ARBA00023125"/>
    </source>
</evidence>
<dbReference type="InterPro" id="IPR013497">
    <property type="entry name" value="Topo_IA_cen"/>
</dbReference>
<evidence type="ECO:0000256" key="10">
    <source>
        <dbReference type="ARBA" id="ARBA00032877"/>
    </source>
</evidence>
<dbReference type="InterPro" id="IPR000380">
    <property type="entry name" value="Topo_IA"/>
</dbReference>
<accession>A0A7X9NK92</accession>
<dbReference type="SMART" id="SM00493">
    <property type="entry name" value="TOPRIM"/>
    <property type="match status" value="1"/>
</dbReference>
<dbReference type="SUPFAM" id="SSF56712">
    <property type="entry name" value="Prokaryotic type I DNA topoisomerase"/>
    <property type="match status" value="1"/>
</dbReference>
<feature type="domain" description="Topo IA-type catalytic" evidence="12">
    <location>
        <begin position="159"/>
        <end position="584"/>
    </location>
</feature>
<dbReference type="EMBL" id="JABAFV010000001">
    <property type="protein sequence ID" value="NME48933.1"/>
    <property type="molecule type" value="Genomic_DNA"/>
</dbReference>
<comment type="caution">
    <text evidence="13">The sequence shown here is derived from an EMBL/GenBank/DDBJ whole genome shotgun (WGS) entry which is preliminary data.</text>
</comment>
<gene>
    <name evidence="13" type="ORF">HF857_01445</name>
</gene>
<name>A0A7X9NK92_9ENTE</name>
<dbReference type="InterPro" id="IPR023405">
    <property type="entry name" value="Topo_IA_core_domain"/>
</dbReference>
<dbReference type="InterPro" id="IPR013825">
    <property type="entry name" value="Topo_IA_cen_sub2"/>
</dbReference>
<dbReference type="PANTHER" id="PTHR11390">
    <property type="entry name" value="PROKARYOTIC DNA TOPOISOMERASE"/>
    <property type="match status" value="1"/>
</dbReference>
<sequence>MKVVILAEKPIQAFAYAEAIATYQKRQEHEIYLTSELFPDNEVIITWAEGHLIALDEPKQYDEKYGKFNLNNLPFFPETYRTHIVSKTKQQYLAVKKHLHQADLIILATDPDREGELVAYRIFQEANVLDKPIKRLWGNSQEKEELRRAFRELKAKEFSYPYYIESETRQLADYLVGMNLTQLVTLTMQKNEQPQGVYSVGRVQTPALSFVVENHLNIKEFQSEVYYQIQGKIHTEKGEIMMKSPLKFTDKASFSTLLKEEGIEYNSMMKVVHVKETQAEQLPPPLLTLGSVQTLANQKWRYSLEQTLNILQKLYQKGYLSYPRTDCPFITEDVFQYLKECAPKFLSLFGRKESIYFHESRKQYVDDHKVLEHYAIVPTRKVLSRFQELNKEELNIYTLVVLQTLQMFLPNVQYTTRQVTGQVGKLEFVGTGRKLTSLGYLALFDYEPVNRPMFDSLSYLKEGKQYPIEILLHEIQTKPPKRLTQATLGAAGGLMEKAKIGTPATRAHIVQTLLAREYIAEFKHQLFPTEKGMKLYRLLMAKKSILVSPEMTAVWERQLTNLEGDRENQQAFLNEIKQFLLNTIRQMEEDSTSVFENNEEDFADLPKVETSKEPESQSKRNYLTLVKCPICHSLCYETKKTYQCSNKQCEWYFIKNKKGHNITEKQLSVLLNGEVTKEYRDFISDAGKKFPARLKLKSLTAPSPQFVFDNKKNYTYRKSQ</sequence>
<dbReference type="AlphaFoldDB" id="A0A7X9NK92"/>
<evidence type="ECO:0000259" key="11">
    <source>
        <dbReference type="PROSITE" id="PS50880"/>
    </source>
</evidence>
<dbReference type="InterPro" id="IPR034144">
    <property type="entry name" value="TOPRIM_TopoIII"/>
</dbReference>
<proteinExistence type="inferred from homology"/>
<evidence type="ECO:0000256" key="6">
    <source>
        <dbReference type="ARBA" id="ARBA00023235"/>
    </source>
</evidence>
<evidence type="ECO:0000313" key="13">
    <source>
        <dbReference type="EMBL" id="NME48933.1"/>
    </source>
</evidence>
<dbReference type="PROSITE" id="PS50880">
    <property type="entry name" value="TOPRIM"/>
    <property type="match status" value="1"/>
</dbReference>
<dbReference type="PRINTS" id="PR00417">
    <property type="entry name" value="PRTPISMRASEI"/>
</dbReference>
<evidence type="ECO:0000256" key="9">
    <source>
        <dbReference type="ARBA" id="ARBA00032235"/>
    </source>
</evidence>
<dbReference type="SMART" id="SM00437">
    <property type="entry name" value="TOP1Ac"/>
    <property type="match status" value="1"/>
</dbReference>
<keyword evidence="4" id="KW-0799">Topoisomerase</keyword>
<feature type="domain" description="Toprim" evidence="11">
    <location>
        <begin position="2"/>
        <end position="140"/>
    </location>
</feature>
<keyword evidence="6" id="KW-0413">Isomerase</keyword>
<dbReference type="Pfam" id="PF01751">
    <property type="entry name" value="Toprim"/>
    <property type="match status" value="1"/>
</dbReference>
<dbReference type="PROSITE" id="PS00396">
    <property type="entry name" value="TOPO_IA_1"/>
    <property type="match status" value="1"/>
</dbReference>
<dbReference type="PROSITE" id="PS52039">
    <property type="entry name" value="TOPO_IA_2"/>
    <property type="match status" value="1"/>
</dbReference>
<dbReference type="Proteomes" id="UP000588071">
    <property type="component" value="Unassembled WGS sequence"/>
</dbReference>
<evidence type="ECO:0000256" key="2">
    <source>
        <dbReference type="ARBA" id="ARBA00009446"/>
    </source>
</evidence>
<dbReference type="Pfam" id="PF01131">
    <property type="entry name" value="Topoisom_bac"/>
    <property type="match status" value="1"/>
</dbReference>
<keyword evidence="5" id="KW-0238">DNA-binding</keyword>
<dbReference type="GO" id="GO:0003677">
    <property type="term" value="F:DNA binding"/>
    <property type="evidence" value="ECO:0007669"/>
    <property type="project" value="UniProtKB-KW"/>
</dbReference>
<dbReference type="Gene3D" id="1.10.290.10">
    <property type="entry name" value="Topoisomerase I, domain 4"/>
    <property type="match status" value="1"/>
</dbReference>
<evidence type="ECO:0000256" key="1">
    <source>
        <dbReference type="ARBA" id="ARBA00000213"/>
    </source>
</evidence>
<evidence type="ECO:0000256" key="3">
    <source>
        <dbReference type="ARBA" id="ARBA00012891"/>
    </source>
</evidence>
<evidence type="ECO:0000256" key="4">
    <source>
        <dbReference type="ARBA" id="ARBA00023029"/>
    </source>
</evidence>
<dbReference type="Gene3D" id="2.70.20.10">
    <property type="entry name" value="Topoisomerase I, domain 3"/>
    <property type="match status" value="1"/>
</dbReference>
<dbReference type="InterPro" id="IPR013824">
    <property type="entry name" value="Topo_IA_cen_sub1"/>
</dbReference>
<dbReference type="GO" id="GO:0003917">
    <property type="term" value="F:DNA topoisomerase type I (single strand cut, ATP-independent) activity"/>
    <property type="evidence" value="ECO:0007669"/>
    <property type="project" value="UniProtKB-EC"/>
</dbReference>
<dbReference type="EC" id="5.6.2.1" evidence="3"/>
<dbReference type="CDD" id="cd03362">
    <property type="entry name" value="TOPRIM_TopoIA_TopoIII"/>
    <property type="match status" value="1"/>
</dbReference>